<accession>A0A2P4YQ45</accession>
<evidence type="ECO:0008006" key="3">
    <source>
        <dbReference type="Google" id="ProtNLM"/>
    </source>
</evidence>
<name>A0A2P4YQ45_9STRA</name>
<evidence type="ECO:0000313" key="2">
    <source>
        <dbReference type="Proteomes" id="UP000237271"/>
    </source>
</evidence>
<sequence>MGHYHVGTIRKDRKGWCKGIDFKQKRRPKWMPRGLYRIAVWRDRPEFVALSWMDSKPVRFLATGCSTQITHVSRREPGGSVAQVPCPQLYYKTIFLGLVDIAMVNAFIVHKIAMRARGRTVPTHAVFMRRLHIALLGQTPEDFDADDDLGNLVTEPLPSIAHMLELTDERNGMKRRQWLCKVCSAYAGPGVRSFETSYSCATCTKAKRGRVTLCNKARRLQHGSLLTCNQIWHQRWRNGTAIPHELQHKIRFVDRRRPEVASEAEEEE</sequence>
<dbReference type="PANTHER" id="PTHR46599">
    <property type="entry name" value="PIGGYBAC TRANSPOSABLE ELEMENT-DERIVED PROTEIN 4"/>
    <property type="match status" value="1"/>
</dbReference>
<organism evidence="1 2">
    <name type="scientific">Phytophthora palmivora</name>
    <dbReference type="NCBI Taxonomy" id="4796"/>
    <lineage>
        <taxon>Eukaryota</taxon>
        <taxon>Sar</taxon>
        <taxon>Stramenopiles</taxon>
        <taxon>Oomycota</taxon>
        <taxon>Peronosporomycetes</taxon>
        <taxon>Peronosporales</taxon>
        <taxon>Peronosporaceae</taxon>
        <taxon>Phytophthora</taxon>
    </lineage>
</organism>
<evidence type="ECO:0000313" key="1">
    <source>
        <dbReference type="EMBL" id="POM79933.1"/>
    </source>
</evidence>
<gene>
    <name evidence="1" type="ORF">PHPALM_2291</name>
</gene>
<comment type="caution">
    <text evidence="1">The sequence shown here is derived from an EMBL/GenBank/DDBJ whole genome shotgun (WGS) entry which is preliminary data.</text>
</comment>
<dbReference type="PANTHER" id="PTHR46599:SF3">
    <property type="entry name" value="PIGGYBAC TRANSPOSABLE ELEMENT-DERIVED PROTEIN 4"/>
    <property type="match status" value="1"/>
</dbReference>
<dbReference type="AlphaFoldDB" id="A0A2P4YQ45"/>
<dbReference type="OrthoDB" id="121783at2759"/>
<dbReference type="EMBL" id="NCKW01000863">
    <property type="protein sequence ID" value="POM79933.1"/>
    <property type="molecule type" value="Genomic_DNA"/>
</dbReference>
<reference evidence="1 2" key="1">
    <citation type="journal article" date="2017" name="Genome Biol. Evol.">
        <title>Phytophthora megakarya and P. palmivora, closely related causal agents of cacao black pod rot, underwent increases in genome sizes and gene numbers by different mechanisms.</title>
        <authorList>
            <person name="Ali S.S."/>
            <person name="Shao J."/>
            <person name="Lary D.J."/>
            <person name="Kronmiller B."/>
            <person name="Shen D."/>
            <person name="Strem M.D."/>
            <person name="Amoako-Attah I."/>
            <person name="Akrofi A.Y."/>
            <person name="Begoude B.A."/>
            <person name="Ten Hoopen G.M."/>
            <person name="Coulibaly K."/>
            <person name="Kebe B.I."/>
            <person name="Melnick R.L."/>
            <person name="Guiltinan M.J."/>
            <person name="Tyler B.M."/>
            <person name="Meinhardt L.W."/>
            <person name="Bailey B.A."/>
        </authorList>
    </citation>
    <scope>NUCLEOTIDE SEQUENCE [LARGE SCALE GENOMIC DNA]</scope>
    <source>
        <strain evidence="2">sbr112.9</strain>
    </source>
</reference>
<proteinExistence type="predicted"/>
<dbReference type="Proteomes" id="UP000237271">
    <property type="component" value="Unassembled WGS sequence"/>
</dbReference>
<protein>
    <recommendedName>
        <fullName evidence="3">PiggyBac transposable element-derived protein domain-containing protein</fullName>
    </recommendedName>
</protein>
<keyword evidence="2" id="KW-1185">Reference proteome</keyword>